<evidence type="ECO:0000256" key="3">
    <source>
        <dbReference type="ARBA" id="ARBA00010217"/>
    </source>
</evidence>
<keyword evidence="12 19" id="KW-0067">ATP-binding</keyword>
<dbReference type="SUPFAM" id="SSF56112">
    <property type="entry name" value="Protein kinase-like (PK-like)"/>
    <property type="match status" value="3"/>
</dbReference>
<dbReference type="InterPro" id="IPR017441">
    <property type="entry name" value="Protein_kinase_ATP_BS"/>
</dbReference>
<comment type="catalytic activity">
    <reaction evidence="17">
        <text>L-threonyl-[protein] + ATP = O-phospho-L-threonyl-[protein] + ADP + H(+)</text>
        <dbReference type="Rhea" id="RHEA:46608"/>
        <dbReference type="Rhea" id="RHEA-COMP:11060"/>
        <dbReference type="Rhea" id="RHEA-COMP:11605"/>
        <dbReference type="ChEBI" id="CHEBI:15378"/>
        <dbReference type="ChEBI" id="CHEBI:30013"/>
        <dbReference type="ChEBI" id="CHEBI:30616"/>
        <dbReference type="ChEBI" id="CHEBI:61977"/>
        <dbReference type="ChEBI" id="CHEBI:456216"/>
        <dbReference type="EC" id="2.7.11.1"/>
    </reaction>
</comment>
<evidence type="ECO:0000313" key="22">
    <source>
        <dbReference type="Proteomes" id="UP000235145"/>
    </source>
</evidence>
<dbReference type="InterPro" id="IPR045272">
    <property type="entry name" value="ANXUR1/2-like"/>
</dbReference>
<comment type="similarity">
    <text evidence="2">In the N-terminal section; belongs to the leguminous lectin family.</text>
</comment>
<dbReference type="InterPro" id="IPR008271">
    <property type="entry name" value="Ser/Thr_kinase_AS"/>
</dbReference>
<comment type="caution">
    <text evidence="21">The sequence shown here is derived from an EMBL/GenBank/DDBJ whole genome shotgun (WGS) entry which is preliminary data.</text>
</comment>
<feature type="binding site" evidence="19">
    <location>
        <position position="372"/>
    </location>
    <ligand>
        <name>ATP</name>
        <dbReference type="ChEBI" id="CHEBI:30616"/>
    </ligand>
</feature>
<organism evidence="21 22">
    <name type="scientific">Lactuca sativa</name>
    <name type="common">Garden lettuce</name>
    <dbReference type="NCBI Taxonomy" id="4236"/>
    <lineage>
        <taxon>Eukaryota</taxon>
        <taxon>Viridiplantae</taxon>
        <taxon>Streptophyta</taxon>
        <taxon>Embryophyta</taxon>
        <taxon>Tracheophyta</taxon>
        <taxon>Spermatophyta</taxon>
        <taxon>Magnoliopsida</taxon>
        <taxon>eudicotyledons</taxon>
        <taxon>Gunneridae</taxon>
        <taxon>Pentapetalae</taxon>
        <taxon>asterids</taxon>
        <taxon>campanulids</taxon>
        <taxon>Asterales</taxon>
        <taxon>Asteraceae</taxon>
        <taxon>Cichorioideae</taxon>
        <taxon>Cichorieae</taxon>
        <taxon>Lactucinae</taxon>
        <taxon>Lactuca</taxon>
    </lineage>
</organism>
<dbReference type="EC" id="2.7.11.1" evidence="4"/>
<comment type="similarity">
    <text evidence="3">In the C-terminal section; belongs to the protein kinase superfamily. Ser/Thr protein kinase family.</text>
</comment>
<dbReference type="FunFam" id="1.10.510.10:FF:001023">
    <property type="entry name" value="Os07g0541700 protein"/>
    <property type="match status" value="1"/>
</dbReference>
<evidence type="ECO:0000256" key="17">
    <source>
        <dbReference type="ARBA" id="ARBA00047899"/>
    </source>
</evidence>
<gene>
    <name evidence="21" type="ORF">LSAT_V11C100035030</name>
</gene>
<evidence type="ECO:0000256" key="9">
    <source>
        <dbReference type="ARBA" id="ARBA00022729"/>
    </source>
</evidence>
<feature type="domain" description="Protein kinase" evidence="20">
    <location>
        <begin position="27"/>
        <end position="303"/>
    </location>
</feature>
<feature type="binding site" evidence="19">
    <location>
        <position position="685"/>
    </location>
    <ligand>
        <name>ATP</name>
        <dbReference type="ChEBI" id="CHEBI:30616"/>
    </ligand>
</feature>
<keyword evidence="22" id="KW-1185">Reference proteome</keyword>
<comment type="catalytic activity">
    <reaction evidence="18">
        <text>L-seryl-[protein] + ATP = O-phospho-L-seryl-[protein] + ADP + H(+)</text>
        <dbReference type="Rhea" id="RHEA:17989"/>
        <dbReference type="Rhea" id="RHEA-COMP:9863"/>
        <dbReference type="Rhea" id="RHEA-COMP:11604"/>
        <dbReference type="ChEBI" id="CHEBI:15378"/>
        <dbReference type="ChEBI" id="CHEBI:29999"/>
        <dbReference type="ChEBI" id="CHEBI:30616"/>
        <dbReference type="ChEBI" id="CHEBI:83421"/>
        <dbReference type="ChEBI" id="CHEBI:456216"/>
        <dbReference type="EC" id="2.7.11.1"/>
    </reaction>
</comment>
<dbReference type="GO" id="GO:0005886">
    <property type="term" value="C:plasma membrane"/>
    <property type="evidence" value="ECO:0000318"/>
    <property type="project" value="GO_Central"/>
</dbReference>
<keyword evidence="15" id="KW-0675">Receptor</keyword>
<evidence type="ECO:0000256" key="5">
    <source>
        <dbReference type="ARBA" id="ARBA00022475"/>
    </source>
</evidence>
<dbReference type="PROSITE" id="PS00107">
    <property type="entry name" value="PROTEIN_KINASE_ATP"/>
    <property type="match status" value="2"/>
</dbReference>
<feature type="domain" description="Protein kinase" evidence="20">
    <location>
        <begin position="341"/>
        <end position="621"/>
    </location>
</feature>
<evidence type="ECO:0000313" key="21">
    <source>
        <dbReference type="EMBL" id="KAJ0224215.1"/>
    </source>
</evidence>
<evidence type="ECO:0000256" key="10">
    <source>
        <dbReference type="ARBA" id="ARBA00022741"/>
    </source>
</evidence>
<dbReference type="GO" id="GO:0004674">
    <property type="term" value="F:protein serine/threonine kinase activity"/>
    <property type="evidence" value="ECO:0007669"/>
    <property type="project" value="UniProtKB-KW"/>
</dbReference>
<evidence type="ECO:0000256" key="11">
    <source>
        <dbReference type="ARBA" id="ARBA00022777"/>
    </source>
</evidence>
<evidence type="ECO:0000256" key="7">
    <source>
        <dbReference type="ARBA" id="ARBA00022679"/>
    </source>
</evidence>
<protein>
    <recommendedName>
        <fullName evidence="4">non-specific serine/threonine protein kinase</fullName>
        <ecNumber evidence="4">2.7.11.1</ecNumber>
    </recommendedName>
</protein>
<dbReference type="AlphaFoldDB" id="A0A9R1XR25"/>
<evidence type="ECO:0000256" key="16">
    <source>
        <dbReference type="ARBA" id="ARBA00023180"/>
    </source>
</evidence>
<keyword evidence="5" id="KW-1003">Cell membrane</keyword>
<dbReference type="PROSITE" id="PS50011">
    <property type="entry name" value="PROTEIN_KINASE_DOM"/>
    <property type="match status" value="3"/>
</dbReference>
<evidence type="ECO:0000256" key="1">
    <source>
        <dbReference type="ARBA" id="ARBA00004251"/>
    </source>
</evidence>
<evidence type="ECO:0000256" key="14">
    <source>
        <dbReference type="ARBA" id="ARBA00023136"/>
    </source>
</evidence>
<evidence type="ECO:0000256" key="19">
    <source>
        <dbReference type="PROSITE-ProRule" id="PRU10141"/>
    </source>
</evidence>
<evidence type="ECO:0000256" key="12">
    <source>
        <dbReference type="ARBA" id="ARBA00022840"/>
    </source>
</evidence>
<dbReference type="InterPro" id="IPR011009">
    <property type="entry name" value="Kinase-like_dom_sf"/>
</dbReference>
<sequence length="959" mass="109064">MSSSESGVHLEKFVIPLDEILSATQDFSRVTRIGVGGLGEVYKGQLKNSTVAIDRCNPHGQQGDPEFLNELKIIFRLHHQNIIPFIGYCHEGDQRIRVSEYAANGSLDAYLESPDKRRLLTWADRLKICIGAARGLEYLHSGLGGDSVVIHRDVKSENILLDENLQPKISSFYLSILVERNQPQAYEPIAGTDYYIDPVYQQSGSVNTELDVYSFGVVLFEMLSGMLVYHERSIDGDEPHTLINLVRRYYAEGLHSLIDPDIRDQIKMRSFHVFKEIAYQCISWNLKDRPTMNVIVKSIEQALDFQKPRASPRVTIESLEYENLNSFLIPLEEIRLATGDFSPETCIGGGGFGKVYRGQLSKQWQNRTAAFKRFDNNGYEGKNVFHNEVKMMSSFNHENIIPFIGYCDQDDEMIIVSEFASNGSLDYHLQDLNKSCCLTWELRMKICMGAARGLEYLHSGLGENRAVIHRDMKSPNILLDDNLDTKICGFGLSLLFNLSQPQVYEPAAGTPAYIDPIYRESGMVNTGSDVYSFGIVMFEMLSGMLAYDQRSIDDGQPQTLLQLVNRYYDDGLDKLIDPSIRDQIKIHSLYTFKKIAYRCISTNLNDRPTMKRIIKKIKEALNFQNHEAAYSITTRSLDSYQIQLNEISLATGNFNPQTLIGEGGFGMVYKGQLSQNWQNCTVAIKRLNPQGHQGMKEFHAELNLISRFHHPNIIPFVGYCDDDGEMIIVYAYAVNRSLDYYLVDPIKRRSLTWAQRLNICLGAAKGLDYLHSGLGKDHGVIHRDIKSGNILLDENLEAKICDFGLSTEGPKNQESSHRFTKVAGTNFYMDPIYYGSGILRKESDIYSFGVVLFEMLSGRPAYQQLKFVDDNPQHLINLVRHYYENGPERLIDPDIKDQIDSRSFHTFKEIAYQCISFVSRERPTMDTIIDKLEDAIDFQVSATLHLTMLKKTPFQKAGK</sequence>
<dbReference type="GO" id="GO:0004714">
    <property type="term" value="F:transmembrane receptor protein tyrosine kinase activity"/>
    <property type="evidence" value="ECO:0007669"/>
    <property type="project" value="InterPro"/>
</dbReference>
<dbReference type="FunFam" id="3.30.200.20:FF:000039">
    <property type="entry name" value="receptor-like protein kinase FERONIA"/>
    <property type="match status" value="1"/>
</dbReference>
<evidence type="ECO:0000256" key="18">
    <source>
        <dbReference type="ARBA" id="ARBA00048679"/>
    </source>
</evidence>
<evidence type="ECO:0000256" key="4">
    <source>
        <dbReference type="ARBA" id="ARBA00012513"/>
    </source>
</evidence>
<evidence type="ECO:0000256" key="13">
    <source>
        <dbReference type="ARBA" id="ARBA00022989"/>
    </source>
</evidence>
<evidence type="ECO:0000259" key="20">
    <source>
        <dbReference type="PROSITE" id="PS50011"/>
    </source>
</evidence>
<keyword evidence="9" id="KW-0732">Signal</keyword>
<dbReference type="GO" id="GO:0005524">
    <property type="term" value="F:ATP binding"/>
    <property type="evidence" value="ECO:0007669"/>
    <property type="project" value="UniProtKB-UniRule"/>
</dbReference>
<keyword evidence="11" id="KW-0418">Kinase</keyword>
<keyword evidence="13" id="KW-1133">Transmembrane helix</keyword>
<evidence type="ECO:0000256" key="2">
    <source>
        <dbReference type="ARBA" id="ARBA00008536"/>
    </source>
</evidence>
<reference evidence="21 22" key="1">
    <citation type="journal article" date="2017" name="Nat. Commun.">
        <title>Genome assembly with in vitro proximity ligation data and whole-genome triplication in lettuce.</title>
        <authorList>
            <person name="Reyes-Chin-Wo S."/>
            <person name="Wang Z."/>
            <person name="Yang X."/>
            <person name="Kozik A."/>
            <person name="Arikit S."/>
            <person name="Song C."/>
            <person name="Xia L."/>
            <person name="Froenicke L."/>
            <person name="Lavelle D.O."/>
            <person name="Truco M.J."/>
            <person name="Xia R."/>
            <person name="Zhu S."/>
            <person name="Xu C."/>
            <person name="Xu H."/>
            <person name="Xu X."/>
            <person name="Cox K."/>
            <person name="Korf I."/>
            <person name="Meyers B.C."/>
            <person name="Michelmore R.W."/>
        </authorList>
    </citation>
    <scope>NUCLEOTIDE SEQUENCE [LARGE SCALE GENOMIC DNA]</scope>
    <source>
        <strain evidence="22">cv. Salinas</strain>
        <tissue evidence="21">Seedlings</tissue>
    </source>
</reference>
<dbReference type="PANTHER" id="PTHR27003:SF359">
    <property type="entry name" value="SERINE_THREONINE-PROTEIN KINASE UNC-51-RELATED"/>
    <property type="match status" value="1"/>
</dbReference>
<dbReference type="Gene3D" id="1.10.510.10">
    <property type="entry name" value="Transferase(Phosphotransferase) domain 1"/>
    <property type="match status" value="3"/>
</dbReference>
<keyword evidence="7" id="KW-0808">Transferase</keyword>
<dbReference type="Gene3D" id="3.30.200.20">
    <property type="entry name" value="Phosphorylase Kinase, domain 1"/>
    <property type="match status" value="3"/>
</dbReference>
<name>A0A9R1XR25_LACSA</name>
<keyword evidence="14" id="KW-0472">Membrane</keyword>
<keyword evidence="16" id="KW-0325">Glycoprotein</keyword>
<dbReference type="FunFam" id="1.10.510.10:FF:000240">
    <property type="entry name" value="Lectin-domain containing receptor kinase A4.3"/>
    <property type="match status" value="1"/>
</dbReference>
<dbReference type="EMBL" id="NBSK02000001">
    <property type="protein sequence ID" value="KAJ0224215.1"/>
    <property type="molecule type" value="Genomic_DNA"/>
</dbReference>
<dbReference type="InterPro" id="IPR000719">
    <property type="entry name" value="Prot_kinase_dom"/>
</dbReference>
<dbReference type="GO" id="GO:0002229">
    <property type="term" value="P:defense response to oomycetes"/>
    <property type="evidence" value="ECO:0007669"/>
    <property type="project" value="UniProtKB-ARBA"/>
</dbReference>
<evidence type="ECO:0000256" key="8">
    <source>
        <dbReference type="ARBA" id="ARBA00022692"/>
    </source>
</evidence>
<dbReference type="Proteomes" id="UP000235145">
    <property type="component" value="Unassembled WGS sequence"/>
</dbReference>
<accession>A0A9R1XR25</accession>
<keyword evidence="10 19" id="KW-0547">Nucleotide-binding</keyword>
<evidence type="ECO:0000256" key="6">
    <source>
        <dbReference type="ARBA" id="ARBA00022527"/>
    </source>
</evidence>
<proteinExistence type="inferred from homology"/>
<feature type="domain" description="Protein kinase" evidence="20">
    <location>
        <begin position="654"/>
        <end position="936"/>
    </location>
</feature>
<comment type="subcellular location">
    <subcellularLocation>
        <location evidence="1">Cell membrane</location>
        <topology evidence="1">Single-pass type I membrane protein</topology>
    </subcellularLocation>
</comment>
<evidence type="ECO:0000256" key="15">
    <source>
        <dbReference type="ARBA" id="ARBA00023170"/>
    </source>
</evidence>
<keyword evidence="8" id="KW-0812">Transmembrane</keyword>
<dbReference type="GO" id="GO:0004672">
    <property type="term" value="F:protein kinase activity"/>
    <property type="evidence" value="ECO:0000318"/>
    <property type="project" value="GO_Central"/>
</dbReference>
<dbReference type="Pfam" id="PF00069">
    <property type="entry name" value="Pkinase"/>
    <property type="match status" value="3"/>
</dbReference>
<keyword evidence="6" id="KW-0723">Serine/threonine-protein kinase</keyword>
<dbReference type="PROSITE" id="PS00108">
    <property type="entry name" value="PROTEIN_KINASE_ST"/>
    <property type="match status" value="3"/>
</dbReference>
<dbReference type="SMART" id="SM00220">
    <property type="entry name" value="S_TKc"/>
    <property type="match status" value="3"/>
</dbReference>
<dbReference type="PANTHER" id="PTHR27003">
    <property type="entry name" value="OS07G0166700 PROTEIN"/>
    <property type="match status" value="1"/>
</dbReference>